<feature type="transmembrane region" description="Helical" evidence="7">
    <location>
        <begin position="20"/>
        <end position="46"/>
    </location>
</feature>
<feature type="transmembrane region" description="Helical" evidence="7">
    <location>
        <begin position="268"/>
        <end position="288"/>
    </location>
</feature>
<feature type="transmembrane region" description="Helical" evidence="7">
    <location>
        <begin position="52"/>
        <end position="77"/>
    </location>
</feature>
<comment type="caution">
    <text evidence="9">The sequence shown here is derived from an EMBL/GenBank/DDBJ whole genome shotgun (WGS) entry which is preliminary data.</text>
</comment>
<keyword evidence="10" id="KW-1185">Reference proteome</keyword>
<feature type="transmembrane region" description="Helical" evidence="7">
    <location>
        <begin position="236"/>
        <end position="256"/>
    </location>
</feature>
<dbReference type="InterPro" id="IPR011701">
    <property type="entry name" value="MFS"/>
</dbReference>
<dbReference type="CDD" id="cd06173">
    <property type="entry name" value="MFS_MefA_like"/>
    <property type="match status" value="1"/>
</dbReference>
<feature type="transmembrane region" description="Helical" evidence="7">
    <location>
        <begin position="358"/>
        <end position="381"/>
    </location>
</feature>
<reference evidence="9 10" key="1">
    <citation type="submission" date="2024-01" db="EMBL/GenBank/DDBJ databases">
        <title>Seven novel Bacillus-like species.</title>
        <authorList>
            <person name="Liu G."/>
        </authorList>
    </citation>
    <scope>NUCLEOTIDE SEQUENCE [LARGE SCALE GENOMIC DNA]</scope>
    <source>
        <strain evidence="9 10">FJAT-53711</strain>
    </source>
</reference>
<evidence type="ECO:0000313" key="9">
    <source>
        <dbReference type="EMBL" id="MEI4830620.1"/>
    </source>
</evidence>
<dbReference type="Proteomes" id="UP001367922">
    <property type="component" value="Unassembled WGS sequence"/>
</dbReference>
<gene>
    <name evidence="9" type="ORF">WAX78_14275</name>
</gene>
<keyword evidence="5 7" id="KW-1133">Transmembrane helix</keyword>
<evidence type="ECO:0000256" key="2">
    <source>
        <dbReference type="ARBA" id="ARBA00022448"/>
    </source>
</evidence>
<organism evidence="9 10">
    <name type="scientific">Bacillus yunxiaonensis</name>
    <dbReference type="NCBI Taxonomy" id="3127665"/>
    <lineage>
        <taxon>Bacteria</taxon>
        <taxon>Bacillati</taxon>
        <taxon>Bacillota</taxon>
        <taxon>Bacilli</taxon>
        <taxon>Bacillales</taxon>
        <taxon>Bacillaceae</taxon>
        <taxon>Bacillus</taxon>
    </lineage>
</organism>
<dbReference type="RefSeq" id="WP_336482936.1">
    <property type="nucleotide sequence ID" value="NZ_JBAWSV010000004.1"/>
</dbReference>
<evidence type="ECO:0000256" key="7">
    <source>
        <dbReference type="SAM" id="Phobius"/>
    </source>
</evidence>
<evidence type="ECO:0000313" key="10">
    <source>
        <dbReference type="Proteomes" id="UP001367922"/>
    </source>
</evidence>
<protein>
    <submittedName>
        <fullName evidence="9">MFS transporter</fullName>
    </submittedName>
</protein>
<accession>A0ABU8FX97</accession>
<evidence type="ECO:0000256" key="6">
    <source>
        <dbReference type="ARBA" id="ARBA00023136"/>
    </source>
</evidence>
<feature type="transmembrane region" description="Helical" evidence="7">
    <location>
        <begin position="84"/>
        <end position="103"/>
    </location>
</feature>
<keyword evidence="3" id="KW-1003">Cell membrane</keyword>
<evidence type="ECO:0000256" key="3">
    <source>
        <dbReference type="ARBA" id="ARBA00022475"/>
    </source>
</evidence>
<feature type="transmembrane region" description="Helical" evidence="7">
    <location>
        <begin position="387"/>
        <end position="407"/>
    </location>
</feature>
<evidence type="ECO:0000259" key="8">
    <source>
        <dbReference type="PROSITE" id="PS50850"/>
    </source>
</evidence>
<sequence>MEGVLEKQNDARLKIATRNIILMMIGKLSSMLGANIYTFAMGLYVLKTTGSGMGFAITLVCGSVPRMICGPIAGAAADRMNRKWLAVGADILSALIMFTMFLLSTSFGLSLIFIYASAALLSICASFFSIALTSSIPSLVDTTRIQKANSLNQTATSLATILGPIIGGLVYGLFSMKFFFLLNGMTFAFAAIIELFMIFDLYKADKKEDKDHFLTSIKEGFVYVKEQSDIFSMVKLSLWINFFFCAITVSLPYIIVQKLSLSSQQFGVIEGMFAVGMLIASIVLSVRAEATNKFQTIRRNLFMLAGLLLCIVLPIFLPLTKTMIFIYYITLMILFGVNIITINVPLQVFVQKTTAPEYLGRVFGLIETIATAIVPLGTLLYGVLLDYIPASTVMLISAFGLFIVVFFGTKQWKNVKDVQKQEGVSIP</sequence>
<comment type="subcellular location">
    <subcellularLocation>
        <location evidence="1">Cell membrane</location>
        <topology evidence="1">Multi-pass membrane protein</topology>
    </subcellularLocation>
</comment>
<keyword evidence="6 7" id="KW-0472">Membrane</keyword>
<keyword evidence="2" id="KW-0813">Transport</keyword>
<evidence type="ECO:0000256" key="1">
    <source>
        <dbReference type="ARBA" id="ARBA00004651"/>
    </source>
</evidence>
<dbReference type="Gene3D" id="1.20.1250.20">
    <property type="entry name" value="MFS general substrate transporter like domains"/>
    <property type="match status" value="1"/>
</dbReference>
<feature type="transmembrane region" description="Helical" evidence="7">
    <location>
        <begin position="180"/>
        <end position="202"/>
    </location>
</feature>
<dbReference type="InterPro" id="IPR020846">
    <property type="entry name" value="MFS_dom"/>
</dbReference>
<feature type="transmembrane region" description="Helical" evidence="7">
    <location>
        <begin position="325"/>
        <end position="346"/>
    </location>
</feature>
<dbReference type="Pfam" id="PF07690">
    <property type="entry name" value="MFS_1"/>
    <property type="match status" value="1"/>
</dbReference>
<dbReference type="SUPFAM" id="SSF103473">
    <property type="entry name" value="MFS general substrate transporter"/>
    <property type="match status" value="1"/>
</dbReference>
<evidence type="ECO:0000256" key="5">
    <source>
        <dbReference type="ARBA" id="ARBA00022989"/>
    </source>
</evidence>
<dbReference type="EMBL" id="JBAWSV010000004">
    <property type="protein sequence ID" value="MEI4830620.1"/>
    <property type="molecule type" value="Genomic_DNA"/>
</dbReference>
<name>A0ABU8FX97_9BACI</name>
<feature type="transmembrane region" description="Helical" evidence="7">
    <location>
        <begin position="154"/>
        <end position="174"/>
    </location>
</feature>
<dbReference type="InterPro" id="IPR036259">
    <property type="entry name" value="MFS_trans_sf"/>
</dbReference>
<dbReference type="PROSITE" id="PS50850">
    <property type="entry name" value="MFS"/>
    <property type="match status" value="1"/>
</dbReference>
<keyword evidence="4 7" id="KW-0812">Transmembrane</keyword>
<dbReference type="PANTHER" id="PTHR43266:SF9">
    <property type="entry name" value="PERMEASE, MAJOR FACILITATOR SUPERFAMILY-RELATED"/>
    <property type="match status" value="1"/>
</dbReference>
<evidence type="ECO:0000256" key="4">
    <source>
        <dbReference type="ARBA" id="ARBA00022692"/>
    </source>
</evidence>
<feature type="transmembrane region" description="Helical" evidence="7">
    <location>
        <begin position="300"/>
        <end position="319"/>
    </location>
</feature>
<feature type="domain" description="Major facilitator superfamily (MFS) profile" evidence="8">
    <location>
        <begin position="19"/>
        <end position="412"/>
    </location>
</feature>
<proteinExistence type="predicted"/>
<feature type="transmembrane region" description="Helical" evidence="7">
    <location>
        <begin position="109"/>
        <end position="133"/>
    </location>
</feature>
<dbReference type="PANTHER" id="PTHR43266">
    <property type="entry name" value="MACROLIDE-EFFLUX PROTEIN"/>
    <property type="match status" value="1"/>
</dbReference>